<keyword evidence="3" id="KW-1185">Reference proteome</keyword>
<feature type="transmembrane region" description="Helical" evidence="1">
    <location>
        <begin position="15"/>
        <end position="34"/>
    </location>
</feature>
<dbReference type="Proteomes" id="UP000518315">
    <property type="component" value="Unassembled WGS sequence"/>
</dbReference>
<dbReference type="AlphaFoldDB" id="A0A7W5BLQ2"/>
<evidence type="ECO:0000313" key="3">
    <source>
        <dbReference type="Proteomes" id="UP000518315"/>
    </source>
</evidence>
<keyword evidence="1" id="KW-0472">Membrane</keyword>
<proteinExistence type="predicted"/>
<comment type="caution">
    <text evidence="2">The sequence shown here is derived from an EMBL/GenBank/DDBJ whole genome shotgun (WGS) entry which is preliminary data.</text>
</comment>
<accession>A0A7W5BLQ2</accession>
<protein>
    <submittedName>
        <fullName evidence="2">Uncharacterized protein</fullName>
    </submittedName>
</protein>
<sequence>MPSNPSPYGDLTDRAFASLLFAIGESLILSTGMLELRSGARVENPTPYIHRSL</sequence>
<organism evidence="2 3">
    <name type="scientific">Rhizobium pisi</name>
    <dbReference type="NCBI Taxonomy" id="574561"/>
    <lineage>
        <taxon>Bacteria</taxon>
        <taxon>Pseudomonadati</taxon>
        <taxon>Pseudomonadota</taxon>
        <taxon>Alphaproteobacteria</taxon>
        <taxon>Hyphomicrobiales</taxon>
        <taxon>Rhizobiaceae</taxon>
        <taxon>Rhizobium/Agrobacterium group</taxon>
        <taxon>Rhizobium</taxon>
    </lineage>
</organism>
<reference evidence="2 3" key="1">
    <citation type="submission" date="2020-08" db="EMBL/GenBank/DDBJ databases">
        <title>Genomic Encyclopedia of Type Strains, Phase III (KMG-III): the genomes of soil and plant-associated and newly described type strains.</title>
        <authorList>
            <person name="Whitman W."/>
        </authorList>
    </citation>
    <scope>NUCLEOTIDE SEQUENCE [LARGE SCALE GENOMIC DNA]</scope>
    <source>
        <strain evidence="2 3">CECT 4113</strain>
    </source>
</reference>
<dbReference type="EMBL" id="JACHXH010000009">
    <property type="protein sequence ID" value="MBB3135251.1"/>
    <property type="molecule type" value="Genomic_DNA"/>
</dbReference>
<keyword evidence="1" id="KW-1133">Transmembrane helix</keyword>
<gene>
    <name evidence="2" type="ORF">FHS26_002992</name>
</gene>
<evidence type="ECO:0000313" key="2">
    <source>
        <dbReference type="EMBL" id="MBB3135251.1"/>
    </source>
</evidence>
<name>A0A7W5BLQ2_9HYPH</name>
<evidence type="ECO:0000256" key="1">
    <source>
        <dbReference type="SAM" id="Phobius"/>
    </source>
</evidence>
<keyword evidence="1" id="KW-0812">Transmembrane</keyword>